<dbReference type="Proteomes" id="UP000708208">
    <property type="component" value="Unassembled WGS sequence"/>
</dbReference>
<evidence type="ECO:0000256" key="1">
    <source>
        <dbReference type="SAM" id="MobiDB-lite"/>
    </source>
</evidence>
<gene>
    <name evidence="4" type="ORF">AFUS01_LOCUS144</name>
</gene>
<evidence type="ECO:0000313" key="4">
    <source>
        <dbReference type="EMBL" id="CAG7632310.1"/>
    </source>
</evidence>
<dbReference type="PANTHER" id="PTHR21559">
    <property type="entry name" value="DYSTROGLYCAN-RELATED"/>
    <property type="match status" value="1"/>
</dbReference>
<keyword evidence="2" id="KW-0812">Transmembrane</keyword>
<dbReference type="AlphaFoldDB" id="A0A8J2JFU8"/>
<feature type="compositionally biased region" description="Low complexity" evidence="1">
    <location>
        <begin position="709"/>
        <end position="720"/>
    </location>
</feature>
<dbReference type="EMBL" id="CAJVCH010000440">
    <property type="protein sequence ID" value="CAG7632310.1"/>
    <property type="molecule type" value="Genomic_DNA"/>
</dbReference>
<reference evidence="4" key="1">
    <citation type="submission" date="2021-06" db="EMBL/GenBank/DDBJ databases">
        <authorList>
            <person name="Hodson N. C."/>
            <person name="Mongue J. A."/>
            <person name="Jaron S. K."/>
        </authorList>
    </citation>
    <scope>NUCLEOTIDE SEQUENCE</scope>
</reference>
<organism evidence="4 5">
    <name type="scientific">Allacma fusca</name>
    <dbReference type="NCBI Taxonomy" id="39272"/>
    <lineage>
        <taxon>Eukaryota</taxon>
        <taxon>Metazoa</taxon>
        <taxon>Ecdysozoa</taxon>
        <taxon>Arthropoda</taxon>
        <taxon>Hexapoda</taxon>
        <taxon>Collembola</taxon>
        <taxon>Symphypleona</taxon>
        <taxon>Sminthuridae</taxon>
        <taxon>Allacma</taxon>
    </lineage>
</organism>
<keyword evidence="2" id="KW-0472">Membrane</keyword>
<proteinExistence type="predicted"/>
<dbReference type="Pfam" id="PF05454">
    <property type="entry name" value="DAG1"/>
    <property type="match status" value="1"/>
</dbReference>
<feature type="transmembrane region" description="Helical" evidence="2">
    <location>
        <begin position="640"/>
        <end position="664"/>
    </location>
</feature>
<keyword evidence="2" id="KW-1133">Transmembrane helix</keyword>
<dbReference type="PANTHER" id="PTHR21559:SF21">
    <property type="entry name" value="DYSTROGLYCAN 1"/>
    <property type="match status" value="1"/>
</dbReference>
<dbReference type="InterPro" id="IPR030398">
    <property type="entry name" value="SEA_DG_dom"/>
</dbReference>
<dbReference type="OrthoDB" id="5990676at2759"/>
<sequence>MEFYRLRKGSKGTTMRILFITFLVGLTYGFPDPEDGSQFKKTQNLSLTPELGSGGGQIFDDDEDYNYIDEQLRPSTPRIPDLPTPTPTFGYDFDLIIPSETLAISSTPTPTPSLPVLPQSTLTSSIIQSMNQPSSRSSLHEWLHIGSGDSIDINPTPALDLSSPPPTSAILGIPNESPRLLKPINKILVYGGNFLKQRLDEHFHDDHDLNLKYSLDTTDKWIYILGKDLCMLPTVEDVSEYRFNLTAEDSEGLSVSTDLIVSVRQPSKSRLWYYHFGFSIPAFPNWRESIYRNMSQNDHKSFIVRKVFTEANFVYIQYVNETLIDFGKCPISNITEVADAFKKVYPDFHYVLTPGSSICENQRSSNISSNINNYPPSIKNQIDFLNFSNGELYVYKVPDDFCYDPEQGSTSNLNISLVDINHEPLKPDNWLQFDTKNREFFGIYVDGKTGAEVNTANGGVSGGKYILICRDNFGKEASDVLETWVTTAEEQFNAEFSLHFSTNSFNPVQIRKFVEKLSSLFDSSPKQIKIKSYTVDGNIVHFTWYNKSNPGEKEITQLRKVLFSNEGPVDKKVVELFNPDFTITGGNVVPIGKLIGEDTIFHFQNNNNAPGIGTDGGNGLSEGDIDEAINIDSSSYSNYLVTYLIPSVLIAVMVLLSLIIACLLSRKKKLPGEGNEIRKAGGGVPVIFQDELEAEHPLLHSSSGGGNQPTGQPSSSGPSHTPQPPPVHRAASATPPPHKYAHHPPPPGYKSVAKYEPPLPPVQYSSTTNKYHHNSNTGILPPPYVPP</sequence>
<dbReference type="InterPro" id="IPR008465">
    <property type="entry name" value="DAG1_C"/>
</dbReference>
<dbReference type="GO" id="GO:0042383">
    <property type="term" value="C:sarcolemma"/>
    <property type="evidence" value="ECO:0007669"/>
    <property type="project" value="TreeGrafter"/>
</dbReference>
<dbReference type="GO" id="GO:0043236">
    <property type="term" value="F:laminin binding"/>
    <property type="evidence" value="ECO:0007669"/>
    <property type="project" value="TreeGrafter"/>
</dbReference>
<evidence type="ECO:0000259" key="3">
    <source>
        <dbReference type="PROSITE" id="PS51699"/>
    </source>
</evidence>
<keyword evidence="5" id="KW-1185">Reference proteome</keyword>
<comment type="caution">
    <text evidence="4">The sequence shown here is derived from an EMBL/GenBank/DDBJ whole genome shotgun (WGS) entry which is preliminary data.</text>
</comment>
<dbReference type="GO" id="GO:0002009">
    <property type="term" value="P:morphogenesis of an epithelium"/>
    <property type="evidence" value="ECO:0007669"/>
    <property type="project" value="TreeGrafter"/>
</dbReference>
<dbReference type="GO" id="GO:0007411">
    <property type="term" value="P:axon guidance"/>
    <property type="evidence" value="ECO:0007669"/>
    <property type="project" value="TreeGrafter"/>
</dbReference>
<evidence type="ECO:0000313" key="5">
    <source>
        <dbReference type="Proteomes" id="UP000708208"/>
    </source>
</evidence>
<name>A0A8J2JFU8_9HEXA</name>
<feature type="compositionally biased region" description="Pro residues" evidence="1">
    <location>
        <begin position="734"/>
        <end position="748"/>
    </location>
</feature>
<feature type="domain" description="Peptidase S72" evidence="3">
    <location>
        <begin position="486"/>
        <end position="593"/>
    </location>
</feature>
<protein>
    <recommendedName>
        <fullName evidence="3">Peptidase S72 domain-containing protein</fullName>
    </recommendedName>
</protein>
<dbReference type="GO" id="GO:0016011">
    <property type="term" value="C:dystroglycan complex"/>
    <property type="evidence" value="ECO:0007669"/>
    <property type="project" value="TreeGrafter"/>
</dbReference>
<accession>A0A8J2JFU8</accession>
<evidence type="ECO:0000256" key="2">
    <source>
        <dbReference type="SAM" id="Phobius"/>
    </source>
</evidence>
<feature type="compositionally biased region" description="Polar residues" evidence="1">
    <location>
        <begin position="763"/>
        <end position="778"/>
    </location>
</feature>
<dbReference type="GO" id="GO:0021675">
    <property type="term" value="P:nerve development"/>
    <property type="evidence" value="ECO:0007669"/>
    <property type="project" value="TreeGrafter"/>
</dbReference>
<feature type="region of interest" description="Disordered" evidence="1">
    <location>
        <begin position="698"/>
        <end position="787"/>
    </location>
</feature>
<dbReference type="PROSITE" id="PS51699">
    <property type="entry name" value="SEA_DG"/>
    <property type="match status" value="1"/>
</dbReference>